<reference evidence="1" key="1">
    <citation type="submission" date="2021-02" db="EMBL/GenBank/DDBJ databases">
        <authorList>
            <person name="Dougan E. K."/>
            <person name="Rhodes N."/>
            <person name="Thang M."/>
            <person name="Chan C."/>
        </authorList>
    </citation>
    <scope>NUCLEOTIDE SEQUENCE</scope>
</reference>
<dbReference type="EMBL" id="CAJNJA010026956">
    <property type="protein sequence ID" value="CAE7567877.1"/>
    <property type="molecule type" value="Genomic_DNA"/>
</dbReference>
<organism evidence="1 2">
    <name type="scientific">Symbiodinium necroappetens</name>
    <dbReference type="NCBI Taxonomy" id="1628268"/>
    <lineage>
        <taxon>Eukaryota</taxon>
        <taxon>Sar</taxon>
        <taxon>Alveolata</taxon>
        <taxon>Dinophyceae</taxon>
        <taxon>Suessiales</taxon>
        <taxon>Symbiodiniaceae</taxon>
        <taxon>Symbiodinium</taxon>
    </lineage>
</organism>
<accession>A0A812UIV2</accession>
<sequence length="362" mass="39593">MEEARLVLEESFINERESGSVTELAGSHTVEDANCFADENDTFLAEEPASDSPAPAGESARLADALGGKGKQIGSQILQCLNRLNDSFTQLTDKEAEVLVDTEGTNLEAHKSSIMSLFVKCTKVDAKGVVRFAAVASRRMKKLGVVDPELDEIARLGTGKGYSNSARNLHNFLHRKGKTLPVIISCVKLNIRRPKKGGGEFVTDYPLMYLSSWMKCILQSGGEFLLGGWTTDQPDNYKRMLSRFWERYQVVNADHAIYSEKSVEQRAFTIPVAVHGDEGRGLAKLPVLVESYQPILTGCGEDKLNLVGHTYTTRMLATILPSACYAQKDKSVDGLHRAIADDLIASFRDGVTVEAGKGAAQF</sequence>
<comment type="caution">
    <text evidence="1">The sequence shown here is derived from an EMBL/GenBank/DDBJ whole genome shotgun (WGS) entry which is preliminary data.</text>
</comment>
<name>A0A812UIV2_9DINO</name>
<dbReference type="OrthoDB" id="432779at2759"/>
<dbReference type="AlphaFoldDB" id="A0A812UIV2"/>
<keyword evidence="2" id="KW-1185">Reference proteome</keyword>
<dbReference type="Proteomes" id="UP000601435">
    <property type="component" value="Unassembled WGS sequence"/>
</dbReference>
<evidence type="ECO:0000313" key="2">
    <source>
        <dbReference type="Proteomes" id="UP000601435"/>
    </source>
</evidence>
<gene>
    <name evidence="1" type="ORF">SNEC2469_LOCUS16539</name>
</gene>
<proteinExistence type="predicted"/>
<protein>
    <submittedName>
        <fullName evidence="1">Uncharacterized protein</fullName>
    </submittedName>
</protein>
<evidence type="ECO:0000313" key="1">
    <source>
        <dbReference type="EMBL" id="CAE7567877.1"/>
    </source>
</evidence>